<dbReference type="SUPFAM" id="SSF53335">
    <property type="entry name" value="S-adenosyl-L-methionine-dependent methyltransferases"/>
    <property type="match status" value="2"/>
</dbReference>
<evidence type="ECO:0000256" key="1">
    <source>
        <dbReference type="ARBA" id="ARBA00006594"/>
    </source>
</evidence>
<comment type="caution">
    <text evidence="5">The sequence shown here is derived from an EMBL/GenBank/DDBJ whole genome shotgun (WGS) entry which is preliminary data.</text>
</comment>
<evidence type="ECO:0000259" key="4">
    <source>
        <dbReference type="Pfam" id="PF01555"/>
    </source>
</evidence>
<gene>
    <name evidence="5" type="ORF">LCGC14_1590950</name>
</gene>
<evidence type="ECO:0000256" key="3">
    <source>
        <dbReference type="ARBA" id="ARBA00022679"/>
    </source>
</evidence>
<dbReference type="AlphaFoldDB" id="A0A0F9J088"/>
<dbReference type="PROSITE" id="PS00092">
    <property type="entry name" value="N6_MTASE"/>
    <property type="match status" value="1"/>
</dbReference>
<organism evidence="5">
    <name type="scientific">marine sediment metagenome</name>
    <dbReference type="NCBI Taxonomy" id="412755"/>
    <lineage>
        <taxon>unclassified sequences</taxon>
        <taxon>metagenomes</taxon>
        <taxon>ecological metagenomes</taxon>
    </lineage>
</organism>
<dbReference type="GO" id="GO:0032259">
    <property type="term" value="P:methylation"/>
    <property type="evidence" value="ECO:0007669"/>
    <property type="project" value="UniProtKB-KW"/>
</dbReference>
<feature type="domain" description="DNA methylase N-4/N-6" evidence="4">
    <location>
        <begin position="36"/>
        <end position="81"/>
    </location>
</feature>
<dbReference type="InterPro" id="IPR029063">
    <property type="entry name" value="SAM-dependent_MTases_sf"/>
</dbReference>
<dbReference type="GO" id="GO:0008170">
    <property type="term" value="F:N-methyltransferase activity"/>
    <property type="evidence" value="ECO:0007669"/>
    <property type="project" value="InterPro"/>
</dbReference>
<dbReference type="InterPro" id="IPR002941">
    <property type="entry name" value="DNA_methylase_N4/N6"/>
</dbReference>
<dbReference type="InterPro" id="IPR002052">
    <property type="entry name" value="DNA_methylase_N6_adenine_CS"/>
</dbReference>
<dbReference type="GO" id="GO:0003677">
    <property type="term" value="F:DNA binding"/>
    <property type="evidence" value="ECO:0007669"/>
    <property type="project" value="InterPro"/>
</dbReference>
<evidence type="ECO:0000256" key="2">
    <source>
        <dbReference type="ARBA" id="ARBA00022603"/>
    </source>
</evidence>
<reference evidence="5" key="1">
    <citation type="journal article" date="2015" name="Nature">
        <title>Complex archaea that bridge the gap between prokaryotes and eukaryotes.</title>
        <authorList>
            <person name="Spang A."/>
            <person name="Saw J.H."/>
            <person name="Jorgensen S.L."/>
            <person name="Zaremba-Niedzwiedzka K."/>
            <person name="Martijn J."/>
            <person name="Lind A.E."/>
            <person name="van Eijk R."/>
            <person name="Schleper C."/>
            <person name="Guy L."/>
            <person name="Ettema T.J."/>
        </authorList>
    </citation>
    <scope>NUCLEOTIDE SEQUENCE</scope>
</reference>
<evidence type="ECO:0000313" key="5">
    <source>
        <dbReference type="EMBL" id="KKM25834.1"/>
    </source>
</evidence>
<sequence>MAKNVKEIRHLNRQIPPLAHTSMYVWHKYWSRKTWNVVAEYIKTYSKERDIILDPFVGSGITAMEALKNNRRVIVSDLNPIATEITRLTITPISEMKLFDAFKRVEKKVKDRINKLYLTRCRNCGEKFPLTCAIWEKNKCIEIRYKKCPKCDNSCRSKCSLDKHDKALLNKINKSRITSFYPTNKFYYSDGRPFMKKEQYESVDELFTKRNLQALAWLMEAINEEKSKLLRDFLKIGFSSMVHLCSNMNPISEGGHFTPFSSAWIQHSYWYPSGPHMEQNVWDKFDSAINGHQGLLKAKIESNKWFGDIRFAKNIEDVIHNKADIYIYNGSCLDLMSKLPDNSIDFIFTDPPYDSSIQYGELSYMWVSWLNAKDMFVDYLSSNEIINNKN</sequence>
<dbReference type="Gene3D" id="3.40.50.150">
    <property type="entry name" value="Vaccinia Virus protein VP39"/>
    <property type="match status" value="2"/>
</dbReference>
<accession>A0A0F9J088</accession>
<comment type="similarity">
    <text evidence="1">Belongs to the N(4)/N(6)-methyltransferase family.</text>
</comment>
<name>A0A0F9J088_9ZZZZ</name>
<keyword evidence="3" id="KW-0808">Transferase</keyword>
<dbReference type="EMBL" id="LAZR01012629">
    <property type="protein sequence ID" value="KKM25834.1"/>
    <property type="molecule type" value="Genomic_DNA"/>
</dbReference>
<keyword evidence="2" id="KW-0489">Methyltransferase</keyword>
<dbReference type="Pfam" id="PF01555">
    <property type="entry name" value="N6_N4_Mtase"/>
    <property type="match status" value="1"/>
</dbReference>
<protein>
    <recommendedName>
        <fullName evidence="4">DNA methylase N-4/N-6 domain-containing protein</fullName>
    </recommendedName>
</protein>
<proteinExistence type="inferred from homology"/>